<dbReference type="InterPro" id="IPR032675">
    <property type="entry name" value="LRR_dom_sf"/>
</dbReference>
<dbReference type="EMBL" id="ML213523">
    <property type="protein sequence ID" value="TFK47613.1"/>
    <property type="molecule type" value="Genomic_DNA"/>
</dbReference>
<dbReference type="Proteomes" id="UP000305948">
    <property type="component" value="Unassembled WGS sequence"/>
</dbReference>
<dbReference type="OrthoDB" id="5345779at2759"/>
<evidence type="ECO:0000313" key="2">
    <source>
        <dbReference type="Proteomes" id="UP000305948"/>
    </source>
</evidence>
<reference evidence="1 2" key="1">
    <citation type="journal article" date="2019" name="Nat. Ecol. Evol.">
        <title>Megaphylogeny resolves global patterns of mushroom evolution.</title>
        <authorList>
            <person name="Varga T."/>
            <person name="Krizsan K."/>
            <person name="Foldi C."/>
            <person name="Dima B."/>
            <person name="Sanchez-Garcia M."/>
            <person name="Sanchez-Ramirez S."/>
            <person name="Szollosi G.J."/>
            <person name="Szarkandi J.G."/>
            <person name="Papp V."/>
            <person name="Albert L."/>
            <person name="Andreopoulos W."/>
            <person name="Angelini C."/>
            <person name="Antonin V."/>
            <person name="Barry K.W."/>
            <person name="Bougher N.L."/>
            <person name="Buchanan P."/>
            <person name="Buyck B."/>
            <person name="Bense V."/>
            <person name="Catcheside P."/>
            <person name="Chovatia M."/>
            <person name="Cooper J."/>
            <person name="Damon W."/>
            <person name="Desjardin D."/>
            <person name="Finy P."/>
            <person name="Geml J."/>
            <person name="Haridas S."/>
            <person name="Hughes K."/>
            <person name="Justo A."/>
            <person name="Karasinski D."/>
            <person name="Kautmanova I."/>
            <person name="Kiss B."/>
            <person name="Kocsube S."/>
            <person name="Kotiranta H."/>
            <person name="LaButti K.M."/>
            <person name="Lechner B.E."/>
            <person name="Liimatainen K."/>
            <person name="Lipzen A."/>
            <person name="Lukacs Z."/>
            <person name="Mihaltcheva S."/>
            <person name="Morgado L.N."/>
            <person name="Niskanen T."/>
            <person name="Noordeloos M.E."/>
            <person name="Ohm R.A."/>
            <person name="Ortiz-Santana B."/>
            <person name="Ovrebo C."/>
            <person name="Racz N."/>
            <person name="Riley R."/>
            <person name="Savchenko A."/>
            <person name="Shiryaev A."/>
            <person name="Soop K."/>
            <person name="Spirin V."/>
            <person name="Szebenyi C."/>
            <person name="Tomsovsky M."/>
            <person name="Tulloss R.E."/>
            <person name="Uehling J."/>
            <person name="Grigoriev I.V."/>
            <person name="Vagvolgyi C."/>
            <person name="Papp T."/>
            <person name="Martin F.M."/>
            <person name="Miettinen O."/>
            <person name="Hibbett D.S."/>
            <person name="Nagy L.G."/>
        </authorList>
    </citation>
    <scope>NUCLEOTIDE SEQUENCE [LARGE SCALE GENOMIC DNA]</scope>
    <source>
        <strain evidence="1 2">OMC1185</strain>
    </source>
</reference>
<name>A0A5C3MRU8_9AGAM</name>
<gene>
    <name evidence="1" type="ORF">OE88DRAFT_1665852</name>
</gene>
<sequence length="506" mass="57148">MSNCLPAELWTYIFDLATEEPALLDCSIPVAWDQSVWFKTMFGEWALKPPHERLNEIQRKSYATKKAIVSTNKLWRQIGSEYLFKYVFIERPSQLRLLCELLDKNSSRGWWTKRFHLVRFFREDKTSGDKHASVDALEDRLISVIRNMPNLQIFGVKWPLGSSFGPVADALCTFCSNSLRTVHWSLSASSLSRVIWALASLPNLTSITIDFQNPVGPIRLGSASDLSLTLPHVAQLSLQNSFADFVEQAAGWVLPSLVSLTLDSGAIVDGLPDIPIFLMVHGLNLTYLDLNIIPPIDTPTVLDLCPNLRTFSFNPDWSPESDPLDVDVARIVRKPHEHITHIGLHELLHAFGVGYTGTMDARQPFRANLYRRNNDLTFAALNLRNFPALRCIRVLNRGLLSDLERANGPGSGCFERWERWWSLCSRQNVRLEDCTGGLLGNLPELEGDVEDEDATETALSEESLQRDGEFDAINRSELRQLLNECRKMNAARVPPMQVAGQMRFGQ</sequence>
<dbReference type="AlphaFoldDB" id="A0A5C3MRU8"/>
<protein>
    <recommendedName>
        <fullName evidence="3">F-box domain-containing protein</fullName>
    </recommendedName>
</protein>
<organism evidence="1 2">
    <name type="scientific">Heliocybe sulcata</name>
    <dbReference type="NCBI Taxonomy" id="5364"/>
    <lineage>
        <taxon>Eukaryota</taxon>
        <taxon>Fungi</taxon>
        <taxon>Dikarya</taxon>
        <taxon>Basidiomycota</taxon>
        <taxon>Agaricomycotina</taxon>
        <taxon>Agaricomycetes</taxon>
        <taxon>Gloeophyllales</taxon>
        <taxon>Gloeophyllaceae</taxon>
        <taxon>Heliocybe</taxon>
    </lineage>
</organism>
<dbReference type="Gene3D" id="3.80.10.10">
    <property type="entry name" value="Ribonuclease Inhibitor"/>
    <property type="match status" value="1"/>
</dbReference>
<evidence type="ECO:0000313" key="1">
    <source>
        <dbReference type="EMBL" id="TFK47613.1"/>
    </source>
</evidence>
<evidence type="ECO:0008006" key="3">
    <source>
        <dbReference type="Google" id="ProtNLM"/>
    </source>
</evidence>
<dbReference type="SUPFAM" id="SSF52058">
    <property type="entry name" value="L domain-like"/>
    <property type="match status" value="1"/>
</dbReference>
<proteinExistence type="predicted"/>
<keyword evidence="2" id="KW-1185">Reference proteome</keyword>
<accession>A0A5C3MRU8</accession>